<dbReference type="EMBL" id="FUZT01000025">
    <property type="protein sequence ID" value="SKC91619.1"/>
    <property type="molecule type" value="Genomic_DNA"/>
</dbReference>
<dbReference type="Proteomes" id="UP000190285">
    <property type="component" value="Unassembled WGS sequence"/>
</dbReference>
<evidence type="ECO:0000313" key="1">
    <source>
        <dbReference type="EMBL" id="SKC91619.1"/>
    </source>
</evidence>
<sequence>MNLSFAEKEIIFDSYDELYKYEIGNGRVNYKYSDRVVIRELNPNTGNGYICGRFLEENEYNINSRGWIKIKNFNEKQIKNLLEEAMISFLLYL</sequence>
<proteinExistence type="predicted"/>
<accession>A0A1T5MUN4</accession>
<protein>
    <submittedName>
        <fullName evidence="1">Uncharacterized protein</fullName>
    </submittedName>
</protein>
<dbReference type="OrthoDB" id="2870989at2"/>
<keyword evidence="2" id="KW-1185">Reference proteome</keyword>
<name>A0A1T5MUN4_9FIRM</name>
<evidence type="ECO:0000313" key="2">
    <source>
        <dbReference type="Proteomes" id="UP000190285"/>
    </source>
</evidence>
<gene>
    <name evidence="1" type="ORF">SAMN02194393_05356</name>
</gene>
<dbReference type="RefSeq" id="WP_079495920.1">
    <property type="nucleotide sequence ID" value="NZ_FUZT01000025.1"/>
</dbReference>
<organism evidence="1 2">
    <name type="scientific">Maledivibacter halophilus</name>
    <dbReference type="NCBI Taxonomy" id="36842"/>
    <lineage>
        <taxon>Bacteria</taxon>
        <taxon>Bacillati</taxon>
        <taxon>Bacillota</taxon>
        <taxon>Clostridia</taxon>
        <taxon>Peptostreptococcales</taxon>
        <taxon>Caminicellaceae</taxon>
        <taxon>Maledivibacter</taxon>
    </lineage>
</organism>
<reference evidence="1 2" key="1">
    <citation type="submission" date="2017-02" db="EMBL/GenBank/DDBJ databases">
        <authorList>
            <person name="Peterson S.W."/>
        </authorList>
    </citation>
    <scope>NUCLEOTIDE SEQUENCE [LARGE SCALE GENOMIC DNA]</scope>
    <source>
        <strain evidence="1 2">M1</strain>
    </source>
</reference>
<dbReference type="AlphaFoldDB" id="A0A1T5MUN4"/>